<organism evidence="1 2">
    <name type="scientific">Linum tenue</name>
    <dbReference type="NCBI Taxonomy" id="586396"/>
    <lineage>
        <taxon>Eukaryota</taxon>
        <taxon>Viridiplantae</taxon>
        <taxon>Streptophyta</taxon>
        <taxon>Embryophyta</taxon>
        <taxon>Tracheophyta</taxon>
        <taxon>Spermatophyta</taxon>
        <taxon>Magnoliopsida</taxon>
        <taxon>eudicotyledons</taxon>
        <taxon>Gunneridae</taxon>
        <taxon>Pentapetalae</taxon>
        <taxon>rosids</taxon>
        <taxon>fabids</taxon>
        <taxon>Malpighiales</taxon>
        <taxon>Linaceae</taxon>
        <taxon>Linum</taxon>
    </lineage>
</organism>
<protein>
    <submittedName>
        <fullName evidence="1">Uncharacterized protein</fullName>
    </submittedName>
</protein>
<accession>A0AAV0R2U9</accession>
<gene>
    <name evidence="1" type="ORF">LITE_LOCUS46014</name>
</gene>
<reference evidence="1" key="1">
    <citation type="submission" date="2022-08" db="EMBL/GenBank/DDBJ databases">
        <authorList>
            <person name="Gutierrez-Valencia J."/>
        </authorList>
    </citation>
    <scope>NUCLEOTIDE SEQUENCE</scope>
</reference>
<dbReference type="EMBL" id="CAMGYJ010000010">
    <property type="protein sequence ID" value="CAI0551521.1"/>
    <property type="molecule type" value="Genomic_DNA"/>
</dbReference>
<sequence length="17" mass="2221">MVFRRQNLTTPRIRREF</sequence>
<keyword evidence="2" id="KW-1185">Reference proteome</keyword>
<evidence type="ECO:0000313" key="1">
    <source>
        <dbReference type="EMBL" id="CAI0551521.1"/>
    </source>
</evidence>
<dbReference type="Proteomes" id="UP001154282">
    <property type="component" value="Unassembled WGS sequence"/>
</dbReference>
<name>A0AAV0R2U9_9ROSI</name>
<dbReference type="AlphaFoldDB" id="A0AAV0R2U9"/>
<proteinExistence type="predicted"/>
<comment type="caution">
    <text evidence="1">The sequence shown here is derived from an EMBL/GenBank/DDBJ whole genome shotgun (WGS) entry which is preliminary data.</text>
</comment>
<evidence type="ECO:0000313" key="2">
    <source>
        <dbReference type="Proteomes" id="UP001154282"/>
    </source>
</evidence>